<accession>A0AAV7E4Q6</accession>
<keyword evidence="3" id="KW-1185">Reference proteome</keyword>
<dbReference type="GO" id="GO:0006749">
    <property type="term" value="P:glutathione metabolic process"/>
    <property type="evidence" value="ECO:0007669"/>
    <property type="project" value="InterPro"/>
</dbReference>
<dbReference type="InterPro" id="IPR004046">
    <property type="entry name" value="GST_C"/>
</dbReference>
<protein>
    <recommendedName>
        <fullName evidence="1">GST C-terminal domain-containing protein</fullName>
    </recommendedName>
</protein>
<sequence length="111" mass="12769">MTGIFLKDGEEQEKYIEPALGGLATIDQALRGKKFFGGEKIGYTDLVLGWIPYWLPVVEEVSGVKLFDPHRFPSLSTWAQNFMDLPLINQNLPPRDEFLRILHQTRETYKS</sequence>
<dbReference type="Gene3D" id="1.20.1050.10">
    <property type="match status" value="1"/>
</dbReference>
<dbReference type="Pfam" id="PF00043">
    <property type="entry name" value="GST_C"/>
    <property type="match status" value="1"/>
</dbReference>
<dbReference type="GO" id="GO:0004364">
    <property type="term" value="F:glutathione transferase activity"/>
    <property type="evidence" value="ECO:0007669"/>
    <property type="project" value="InterPro"/>
</dbReference>
<dbReference type="InterPro" id="IPR010987">
    <property type="entry name" value="Glutathione-S-Trfase_C-like"/>
</dbReference>
<reference evidence="2 3" key="1">
    <citation type="submission" date="2021-07" db="EMBL/GenBank/DDBJ databases">
        <title>The Aristolochia fimbriata genome: insights into angiosperm evolution, floral development and chemical biosynthesis.</title>
        <authorList>
            <person name="Jiao Y."/>
        </authorList>
    </citation>
    <scope>NUCLEOTIDE SEQUENCE [LARGE SCALE GENOMIC DNA]</scope>
    <source>
        <strain evidence="2">IBCAS-2021</strain>
        <tissue evidence="2">Leaf</tissue>
    </source>
</reference>
<dbReference type="PANTHER" id="PTHR11260:SF676">
    <property type="entry name" value="GLUTATHIONE S-TRANSFERASE U8"/>
    <property type="match status" value="1"/>
</dbReference>
<dbReference type="InterPro" id="IPR045073">
    <property type="entry name" value="Omega/Tau-like"/>
</dbReference>
<dbReference type="AlphaFoldDB" id="A0AAV7E4Q6"/>
<organism evidence="2 3">
    <name type="scientific">Aristolochia fimbriata</name>
    <name type="common">White veined hardy Dutchman's pipe vine</name>
    <dbReference type="NCBI Taxonomy" id="158543"/>
    <lineage>
        <taxon>Eukaryota</taxon>
        <taxon>Viridiplantae</taxon>
        <taxon>Streptophyta</taxon>
        <taxon>Embryophyta</taxon>
        <taxon>Tracheophyta</taxon>
        <taxon>Spermatophyta</taxon>
        <taxon>Magnoliopsida</taxon>
        <taxon>Magnoliidae</taxon>
        <taxon>Piperales</taxon>
        <taxon>Aristolochiaceae</taxon>
        <taxon>Aristolochia</taxon>
    </lineage>
</organism>
<dbReference type="SUPFAM" id="SSF47616">
    <property type="entry name" value="GST C-terminal domain-like"/>
    <property type="match status" value="1"/>
</dbReference>
<feature type="domain" description="GST C-terminal" evidence="1">
    <location>
        <begin position="1"/>
        <end position="102"/>
    </location>
</feature>
<dbReference type="PROSITE" id="PS50405">
    <property type="entry name" value="GST_CTER"/>
    <property type="match status" value="1"/>
</dbReference>
<dbReference type="InterPro" id="IPR036282">
    <property type="entry name" value="Glutathione-S-Trfase_C_sf"/>
</dbReference>
<dbReference type="InterPro" id="IPR045074">
    <property type="entry name" value="GST_C_Tau"/>
</dbReference>
<dbReference type="Proteomes" id="UP000825729">
    <property type="component" value="Unassembled WGS sequence"/>
</dbReference>
<dbReference type="EMBL" id="JAINDJ010000007">
    <property type="protein sequence ID" value="KAG9443110.1"/>
    <property type="molecule type" value="Genomic_DNA"/>
</dbReference>
<comment type="caution">
    <text evidence="2">The sequence shown here is derived from an EMBL/GenBank/DDBJ whole genome shotgun (WGS) entry which is preliminary data.</text>
</comment>
<proteinExistence type="predicted"/>
<dbReference type="PANTHER" id="PTHR11260">
    <property type="entry name" value="GLUTATHIONE S-TRANSFERASE, GST, SUPERFAMILY, GST DOMAIN CONTAINING"/>
    <property type="match status" value="1"/>
</dbReference>
<dbReference type="CDD" id="cd03185">
    <property type="entry name" value="GST_C_Tau"/>
    <property type="match status" value="1"/>
</dbReference>
<evidence type="ECO:0000259" key="1">
    <source>
        <dbReference type="PROSITE" id="PS50405"/>
    </source>
</evidence>
<dbReference type="GO" id="GO:0005737">
    <property type="term" value="C:cytoplasm"/>
    <property type="evidence" value="ECO:0007669"/>
    <property type="project" value="TreeGrafter"/>
</dbReference>
<evidence type="ECO:0000313" key="2">
    <source>
        <dbReference type="EMBL" id="KAG9443110.1"/>
    </source>
</evidence>
<name>A0AAV7E4Q6_ARIFI</name>
<evidence type="ECO:0000313" key="3">
    <source>
        <dbReference type="Proteomes" id="UP000825729"/>
    </source>
</evidence>
<gene>
    <name evidence="2" type="ORF">H6P81_018964</name>
</gene>